<accession>A0AAW7ZAP9</accession>
<protein>
    <recommendedName>
        <fullName evidence="1">Glycine zipper-like domain-containing protein</fullName>
    </recommendedName>
</protein>
<name>A0AAW7ZAP9_9FIRM</name>
<dbReference type="Pfam" id="PF26273">
    <property type="entry name" value="Gly_zipper"/>
    <property type="match status" value="1"/>
</dbReference>
<dbReference type="InterPro" id="IPR058598">
    <property type="entry name" value="Gly_zipper-like_dom"/>
</dbReference>
<feature type="domain" description="Glycine zipper-like" evidence="1">
    <location>
        <begin position="12"/>
        <end position="52"/>
    </location>
</feature>
<gene>
    <name evidence="2" type="ORF">P6N53_04470</name>
</gene>
<reference evidence="2" key="1">
    <citation type="journal article" date="2023" name="J. Hazard. Mater.">
        <title>Anaerobic biodegradation of pyrene and benzo[a]pyrene by a new sulfate-reducing Desulforamulus aquiferis strain DSA.</title>
        <authorList>
            <person name="Zhang Z."/>
            <person name="Sun J."/>
            <person name="Gong X."/>
            <person name="Wang C."/>
            <person name="Wang H."/>
        </authorList>
    </citation>
    <scope>NUCLEOTIDE SEQUENCE</scope>
    <source>
        <strain evidence="2">DSA</strain>
    </source>
</reference>
<dbReference type="RefSeq" id="WP_304541512.1">
    <property type="nucleotide sequence ID" value="NZ_JARPTC010000005.1"/>
</dbReference>
<dbReference type="AlphaFoldDB" id="A0AAW7ZAP9"/>
<dbReference type="EMBL" id="JARPTC010000005">
    <property type="protein sequence ID" value="MDO7786475.1"/>
    <property type="molecule type" value="Genomic_DNA"/>
</dbReference>
<reference evidence="2" key="2">
    <citation type="submission" date="2023-03" db="EMBL/GenBank/DDBJ databases">
        <authorList>
            <person name="Zhang Z."/>
        </authorList>
    </citation>
    <scope>NUCLEOTIDE SEQUENCE</scope>
    <source>
        <strain evidence="2">DSA</strain>
    </source>
</reference>
<comment type="caution">
    <text evidence="2">The sequence shown here is derived from an EMBL/GenBank/DDBJ whole genome shotgun (WGS) entry which is preliminary data.</text>
</comment>
<evidence type="ECO:0000313" key="3">
    <source>
        <dbReference type="Proteomes" id="UP001172911"/>
    </source>
</evidence>
<proteinExistence type="predicted"/>
<dbReference type="Proteomes" id="UP001172911">
    <property type="component" value="Unassembled WGS sequence"/>
</dbReference>
<evidence type="ECO:0000259" key="1">
    <source>
        <dbReference type="Pfam" id="PF26273"/>
    </source>
</evidence>
<keyword evidence="3" id="KW-1185">Reference proteome</keyword>
<evidence type="ECO:0000313" key="2">
    <source>
        <dbReference type="EMBL" id="MDO7786475.1"/>
    </source>
</evidence>
<organism evidence="2 3">
    <name type="scientific">Desulforamulus aquiferis</name>
    <dbReference type="NCBI Taxonomy" id="1397668"/>
    <lineage>
        <taxon>Bacteria</taxon>
        <taxon>Bacillati</taxon>
        <taxon>Bacillota</taxon>
        <taxon>Clostridia</taxon>
        <taxon>Eubacteriales</taxon>
        <taxon>Peptococcaceae</taxon>
        <taxon>Desulforamulus</taxon>
    </lineage>
</organism>
<sequence length="57" mass="6035">MPQAYDNNKRKIIYMPLGLALGAGLGAAFSNVAIGISVGILLGTSIDMVVYSHKKKK</sequence>